<organism evidence="1 2">
    <name type="scientific">Trifolium medium</name>
    <dbReference type="NCBI Taxonomy" id="97028"/>
    <lineage>
        <taxon>Eukaryota</taxon>
        <taxon>Viridiplantae</taxon>
        <taxon>Streptophyta</taxon>
        <taxon>Embryophyta</taxon>
        <taxon>Tracheophyta</taxon>
        <taxon>Spermatophyta</taxon>
        <taxon>Magnoliopsida</taxon>
        <taxon>eudicotyledons</taxon>
        <taxon>Gunneridae</taxon>
        <taxon>Pentapetalae</taxon>
        <taxon>rosids</taxon>
        <taxon>fabids</taxon>
        <taxon>Fabales</taxon>
        <taxon>Fabaceae</taxon>
        <taxon>Papilionoideae</taxon>
        <taxon>50 kb inversion clade</taxon>
        <taxon>NPAAA clade</taxon>
        <taxon>Hologalegina</taxon>
        <taxon>IRL clade</taxon>
        <taxon>Trifolieae</taxon>
        <taxon>Trifolium</taxon>
    </lineage>
</organism>
<protein>
    <submittedName>
        <fullName evidence="1">Uncharacterized protein</fullName>
    </submittedName>
</protein>
<dbReference type="EMBL" id="LXQA010489330">
    <property type="protein sequence ID" value="MCI55025.1"/>
    <property type="molecule type" value="Genomic_DNA"/>
</dbReference>
<dbReference type="AlphaFoldDB" id="A0A392T3Z8"/>
<comment type="caution">
    <text evidence="1">The sequence shown here is derived from an EMBL/GenBank/DDBJ whole genome shotgun (WGS) entry which is preliminary data.</text>
</comment>
<dbReference type="PANTHER" id="PTHR37746">
    <property type="entry name" value="TRANSMEMBRANE PROTEIN"/>
    <property type="match status" value="1"/>
</dbReference>
<keyword evidence="2" id="KW-1185">Reference proteome</keyword>
<accession>A0A392T3Z8</accession>
<dbReference type="PANTHER" id="PTHR37746:SF2">
    <property type="entry name" value="PROTEIN, PUTATIVE-RELATED"/>
    <property type="match status" value="1"/>
</dbReference>
<dbReference type="Proteomes" id="UP000265520">
    <property type="component" value="Unassembled WGS sequence"/>
</dbReference>
<evidence type="ECO:0000313" key="1">
    <source>
        <dbReference type="EMBL" id="MCI55025.1"/>
    </source>
</evidence>
<evidence type="ECO:0000313" key="2">
    <source>
        <dbReference type="Proteomes" id="UP000265520"/>
    </source>
</evidence>
<name>A0A392T3Z8_9FABA</name>
<reference evidence="1 2" key="1">
    <citation type="journal article" date="2018" name="Front. Plant Sci.">
        <title>Red Clover (Trifolium pratense) and Zigzag Clover (T. medium) - A Picture of Genomic Similarities and Differences.</title>
        <authorList>
            <person name="Dluhosova J."/>
            <person name="Istvanek J."/>
            <person name="Nedelnik J."/>
            <person name="Repkova J."/>
        </authorList>
    </citation>
    <scope>NUCLEOTIDE SEQUENCE [LARGE SCALE GENOMIC DNA]</scope>
    <source>
        <strain evidence="2">cv. 10/8</strain>
        <tissue evidence="1">Leaf</tissue>
    </source>
</reference>
<proteinExistence type="predicted"/>
<sequence length="71" mass="8427">MENWDSPENMCYRWDEEDREGLIEIALDGCKKKVLGFQFEEENMIEIDISPTKRREFSGDEELFSSEISCK</sequence>